<evidence type="ECO:0000313" key="4">
    <source>
        <dbReference type="Proteomes" id="UP000632222"/>
    </source>
</evidence>
<keyword evidence="4" id="KW-1185">Reference proteome</keyword>
<dbReference type="InterPro" id="IPR019734">
    <property type="entry name" value="TPR_rpt"/>
</dbReference>
<evidence type="ECO:0000256" key="2">
    <source>
        <dbReference type="SAM" id="SignalP"/>
    </source>
</evidence>
<comment type="caution">
    <text evidence="3">The sequence shown here is derived from an EMBL/GenBank/DDBJ whole genome shotgun (WGS) entry which is preliminary data.</text>
</comment>
<name>A0ABQ2CSY7_9DEIO</name>
<proteinExistence type="predicted"/>
<gene>
    <name evidence="3" type="ORF">GCM10008938_00040</name>
</gene>
<dbReference type="SUPFAM" id="SSF48452">
    <property type="entry name" value="TPR-like"/>
    <property type="match status" value="1"/>
</dbReference>
<feature type="repeat" description="TPR" evidence="1">
    <location>
        <begin position="347"/>
        <end position="380"/>
    </location>
</feature>
<dbReference type="InterPro" id="IPR011990">
    <property type="entry name" value="TPR-like_helical_dom_sf"/>
</dbReference>
<evidence type="ECO:0008006" key="5">
    <source>
        <dbReference type="Google" id="ProtNLM"/>
    </source>
</evidence>
<dbReference type="RefSeq" id="WP_188997935.1">
    <property type="nucleotide sequence ID" value="NZ_BMOD01000001.1"/>
</dbReference>
<feature type="chain" id="PRO_5045276004" description="Tetratricopeptide repeat protein" evidence="2">
    <location>
        <begin position="19"/>
        <end position="707"/>
    </location>
</feature>
<organism evidence="3 4">
    <name type="scientific">Deinococcus roseus</name>
    <dbReference type="NCBI Taxonomy" id="392414"/>
    <lineage>
        <taxon>Bacteria</taxon>
        <taxon>Thermotogati</taxon>
        <taxon>Deinococcota</taxon>
        <taxon>Deinococci</taxon>
        <taxon>Deinococcales</taxon>
        <taxon>Deinococcaceae</taxon>
        <taxon>Deinococcus</taxon>
    </lineage>
</organism>
<sequence length="707" mass="77573">MLAKHLMLSLMLSGAAFAQSRGAVSWFHPGSPQDAETAALLSYDMAVNFGLLKPYQTQVFAAPLLTPQGPQLPMDVLYQEGFTEPTLPEHLLVLQDALGVKTVIGGQVKGGEVVLLLRQGDQDQQVTVTADPKNLRTATLKKVAELLKTSLVIPKLAPAALAAPLQDLEKLDLLSAVAPYKDAKDAAVKAFFDTLIAPKNTLDVAYQAILQGPKQLLDLDVKEAPSLVSYQALYLEQNGQTTAALDLLAKSKFPYARTLSEVIAMTRGQELPENWPPEKRGVLTAAQAVILKNTGVTVKDTREALYQFLPHSEYALSEYSFLAFDQNNFQAARTVLERLVSINPNKPLYHTNLGWAQYKTGDALKALLSTNKALQINPEDEIAAYNLGLYNFTLGNDASARQAYDYAFSLGSYKDTQMALADLEESPDPRSHFYSGVLYEQLGNFPKAFQNIKQYMTLTLSASEQENAQGIADRVDQAHCDFELKDQPWFTVKGEAIQQIKQGEFLQANFNVRCSVVLPMPVTVKYTLSQNGEVYSAAEFTPALKPSTLGFRISEPLIPLQEIKEGELKSEIQVTGANGVTKTFTQIFQVQGQATLLERLNSAGLQMVNLYGNPVVNKDPVADLGRQLQTLFQDPVRFKAMYPGLSAEQLVQVQAITPEKIQQVLDQVLARVGADVAPGSKIFFPDVYISYVLQPEAQPAEDQPAAP</sequence>
<dbReference type="Proteomes" id="UP000632222">
    <property type="component" value="Unassembled WGS sequence"/>
</dbReference>
<dbReference type="EMBL" id="BMOD01000001">
    <property type="protein sequence ID" value="GGJ17931.1"/>
    <property type="molecule type" value="Genomic_DNA"/>
</dbReference>
<evidence type="ECO:0000313" key="3">
    <source>
        <dbReference type="EMBL" id="GGJ17931.1"/>
    </source>
</evidence>
<keyword evidence="2" id="KW-0732">Signal</keyword>
<protein>
    <recommendedName>
        <fullName evidence="5">Tetratricopeptide repeat protein</fullName>
    </recommendedName>
</protein>
<feature type="signal peptide" evidence="2">
    <location>
        <begin position="1"/>
        <end position="18"/>
    </location>
</feature>
<evidence type="ECO:0000256" key="1">
    <source>
        <dbReference type="PROSITE-ProRule" id="PRU00339"/>
    </source>
</evidence>
<accession>A0ABQ2CSY7</accession>
<reference evidence="4" key="1">
    <citation type="journal article" date="2019" name="Int. J. Syst. Evol. Microbiol.">
        <title>The Global Catalogue of Microorganisms (GCM) 10K type strain sequencing project: providing services to taxonomists for standard genome sequencing and annotation.</title>
        <authorList>
            <consortium name="The Broad Institute Genomics Platform"/>
            <consortium name="The Broad Institute Genome Sequencing Center for Infectious Disease"/>
            <person name="Wu L."/>
            <person name="Ma J."/>
        </authorList>
    </citation>
    <scope>NUCLEOTIDE SEQUENCE [LARGE SCALE GENOMIC DNA]</scope>
    <source>
        <strain evidence="4">JCM 14370</strain>
    </source>
</reference>
<keyword evidence="1" id="KW-0802">TPR repeat</keyword>
<dbReference type="PROSITE" id="PS50005">
    <property type="entry name" value="TPR"/>
    <property type="match status" value="1"/>
</dbReference>
<dbReference type="Pfam" id="PF13432">
    <property type="entry name" value="TPR_16"/>
    <property type="match status" value="1"/>
</dbReference>
<dbReference type="Gene3D" id="1.25.40.10">
    <property type="entry name" value="Tetratricopeptide repeat domain"/>
    <property type="match status" value="1"/>
</dbReference>